<dbReference type="EMBL" id="FNZQ01000008">
    <property type="protein sequence ID" value="SEL70160.1"/>
    <property type="molecule type" value="Genomic_DNA"/>
</dbReference>
<dbReference type="GO" id="GO:0012505">
    <property type="term" value="C:endomembrane system"/>
    <property type="evidence" value="ECO:0007669"/>
    <property type="project" value="UniProtKB-SubCell"/>
</dbReference>
<keyword evidence="6" id="KW-0489">Methyltransferase</keyword>
<keyword evidence="7" id="KW-1185">Reference proteome</keyword>
<dbReference type="Pfam" id="PF04191">
    <property type="entry name" value="PEMT"/>
    <property type="match status" value="1"/>
</dbReference>
<accession>A0A1H7SC12</accession>
<keyword evidence="4 5" id="KW-0472">Membrane</keyword>
<feature type="transmembrane region" description="Helical" evidence="5">
    <location>
        <begin position="30"/>
        <end position="47"/>
    </location>
</feature>
<dbReference type="GO" id="GO:0008168">
    <property type="term" value="F:methyltransferase activity"/>
    <property type="evidence" value="ECO:0007669"/>
    <property type="project" value="UniProtKB-KW"/>
</dbReference>
<evidence type="ECO:0000313" key="6">
    <source>
        <dbReference type="EMBL" id="SEL70160.1"/>
    </source>
</evidence>
<dbReference type="Gene3D" id="1.20.120.1630">
    <property type="match status" value="1"/>
</dbReference>
<dbReference type="InterPro" id="IPR007318">
    <property type="entry name" value="Phopholipid_MeTrfase"/>
</dbReference>
<dbReference type="STRING" id="188906.SAMN04488526_3296"/>
<evidence type="ECO:0000256" key="4">
    <source>
        <dbReference type="ARBA" id="ARBA00023136"/>
    </source>
</evidence>
<evidence type="ECO:0000256" key="3">
    <source>
        <dbReference type="ARBA" id="ARBA00022989"/>
    </source>
</evidence>
<evidence type="ECO:0000256" key="2">
    <source>
        <dbReference type="ARBA" id="ARBA00022692"/>
    </source>
</evidence>
<organism evidence="6 7">
    <name type="scientific">Jannaschia helgolandensis</name>
    <dbReference type="NCBI Taxonomy" id="188906"/>
    <lineage>
        <taxon>Bacteria</taxon>
        <taxon>Pseudomonadati</taxon>
        <taxon>Pseudomonadota</taxon>
        <taxon>Alphaproteobacteria</taxon>
        <taxon>Rhodobacterales</taxon>
        <taxon>Roseobacteraceae</taxon>
        <taxon>Jannaschia</taxon>
    </lineage>
</organism>
<evidence type="ECO:0000256" key="1">
    <source>
        <dbReference type="ARBA" id="ARBA00004127"/>
    </source>
</evidence>
<keyword evidence="2 5" id="KW-0812">Transmembrane</keyword>
<dbReference type="Proteomes" id="UP000199283">
    <property type="component" value="Unassembled WGS sequence"/>
</dbReference>
<dbReference type="AlphaFoldDB" id="A0A1H7SC12"/>
<reference evidence="6 7" key="1">
    <citation type="submission" date="2016-10" db="EMBL/GenBank/DDBJ databases">
        <authorList>
            <person name="de Groot N.N."/>
        </authorList>
    </citation>
    <scope>NUCLEOTIDE SEQUENCE [LARGE SCALE GENOMIC DNA]</scope>
    <source>
        <strain evidence="6 7">DSM 14858</strain>
    </source>
</reference>
<comment type="subcellular location">
    <subcellularLocation>
        <location evidence="1">Endomembrane system</location>
        <topology evidence="1">Multi-pass membrane protein</topology>
    </subcellularLocation>
</comment>
<gene>
    <name evidence="6" type="ORF">SAMN04488526_3296</name>
</gene>
<proteinExistence type="predicted"/>
<protein>
    <submittedName>
        <fullName evidence="6">Phospholipid methyltransferase</fullName>
    </submittedName>
</protein>
<evidence type="ECO:0000313" key="7">
    <source>
        <dbReference type="Proteomes" id="UP000199283"/>
    </source>
</evidence>
<sequence length="184" mass="20360">MALCLPAILFTRSADVLPELAMELIESTGILLIIAGVLGRFWSILYIGGHKNASIIQDGPYSICRHPLYLFSTIAAAGFGMMLGSLVLMTVLTGAVLIILSDIAAKEERFLRDRFGLAYDAYAAKVPRILPRGRGFSTPKQVTFDVHVLRRNLSDALVFLSLIPLGELMSYFKEEPLWPMIPIY</sequence>
<name>A0A1H7SC12_9RHOB</name>
<dbReference type="PANTHER" id="PTHR12714">
    <property type="entry name" value="PROTEIN-S ISOPRENYLCYSTEINE O-METHYLTRANSFERASE"/>
    <property type="match status" value="1"/>
</dbReference>
<keyword evidence="3 5" id="KW-1133">Transmembrane helix</keyword>
<keyword evidence="6" id="KW-0808">Transferase</keyword>
<feature type="transmembrane region" description="Helical" evidence="5">
    <location>
        <begin position="68"/>
        <end position="100"/>
    </location>
</feature>
<evidence type="ECO:0000256" key="5">
    <source>
        <dbReference type="SAM" id="Phobius"/>
    </source>
</evidence>
<dbReference type="GO" id="GO:0032259">
    <property type="term" value="P:methylation"/>
    <property type="evidence" value="ECO:0007669"/>
    <property type="project" value="UniProtKB-KW"/>
</dbReference>
<dbReference type="PANTHER" id="PTHR12714:SF9">
    <property type="entry name" value="PROTEIN-S-ISOPRENYLCYSTEINE O-METHYLTRANSFERASE"/>
    <property type="match status" value="1"/>
</dbReference>